<keyword evidence="1" id="KW-0067">ATP-binding</keyword>
<dbReference type="Proteomes" id="UP001240639">
    <property type="component" value="Unassembled WGS sequence"/>
</dbReference>
<proteinExistence type="predicted"/>
<organism evidence="1 2">
    <name type="scientific">Qipengyuania profundimaris</name>
    <dbReference type="NCBI Taxonomy" id="3067652"/>
    <lineage>
        <taxon>Bacteria</taxon>
        <taxon>Pseudomonadati</taxon>
        <taxon>Pseudomonadota</taxon>
        <taxon>Alphaproteobacteria</taxon>
        <taxon>Sphingomonadales</taxon>
        <taxon>Erythrobacteraceae</taxon>
        <taxon>Qipengyuania</taxon>
    </lineage>
</organism>
<dbReference type="Gene3D" id="3.30.565.10">
    <property type="entry name" value="Histidine kinase-like ATPase, C-terminal domain"/>
    <property type="match status" value="1"/>
</dbReference>
<reference evidence="1 2" key="1">
    <citation type="submission" date="2023-08" db="EMBL/GenBank/DDBJ databases">
        <title>genomic of G39.</title>
        <authorList>
            <person name="Wang Y."/>
        </authorList>
    </citation>
    <scope>NUCLEOTIDE SEQUENCE [LARGE SCALE GENOMIC DNA]</scope>
    <source>
        <strain evidence="1 2">G39</strain>
    </source>
</reference>
<dbReference type="Pfam" id="PF13589">
    <property type="entry name" value="HATPase_c_3"/>
    <property type="match status" value="1"/>
</dbReference>
<comment type="caution">
    <text evidence="1">The sequence shown here is derived from an EMBL/GenBank/DDBJ whole genome shotgun (WGS) entry which is preliminary data.</text>
</comment>
<gene>
    <name evidence="1" type="ORF">Q9K02_09925</name>
</gene>
<keyword evidence="2" id="KW-1185">Reference proteome</keyword>
<protein>
    <submittedName>
        <fullName evidence="1">ATP-binding protein</fullName>
    </submittedName>
</protein>
<dbReference type="GO" id="GO:0005524">
    <property type="term" value="F:ATP binding"/>
    <property type="evidence" value="ECO:0007669"/>
    <property type="project" value="UniProtKB-KW"/>
</dbReference>
<dbReference type="EMBL" id="JAVAIM010000001">
    <property type="protein sequence ID" value="MDP4575453.1"/>
    <property type="molecule type" value="Genomic_DNA"/>
</dbReference>
<dbReference type="SUPFAM" id="SSF55874">
    <property type="entry name" value="ATPase domain of HSP90 chaperone/DNA topoisomerase II/histidine kinase"/>
    <property type="match status" value="1"/>
</dbReference>
<sequence length="463" mass="51584">MTDETKEIYGGPQKRFFVSMLTRDISLEDAILDLVDNSVDGVMRLKKNKDEWLLYKGHEVNLTLSEKTFLISDNCGGIPPDYVSDAFSLGRPSIDKDGDLPTIGMYGIGMKRAIFKMAHSASVVSNHSSEYNKVEYSAQWLRPENNNWEIPLTTKKSIKGRKGVEIRIDELKSEVSKSFSSERFINSIRSKISHHFGYIIQRGLNISVNGSPVPGTVLSLFVDKRAAPEGITAFDYSHELDGVRIRVVVGLFRPLATEDEVDGETNPHEGVEKAGINVVCNDRVILLSDRTLKTGWGDGGVPRFHPQFRAIAGLIDISSNDASKLPIATTKNDLDVGSDVYLIARQACVEGIKAFTNFTNKWKGMEHKTTDFFDGAKATEARKGIAFAHKHGRKVAKTDAVRFRPALPEPKSKDPRRRISFVRESSEIKKVASYLFDDEKTKPAEVGAECFDLKLLEAQKNGR</sequence>
<evidence type="ECO:0000313" key="1">
    <source>
        <dbReference type="EMBL" id="MDP4575453.1"/>
    </source>
</evidence>
<accession>A0ABT9HQN3</accession>
<dbReference type="InterPro" id="IPR036890">
    <property type="entry name" value="HATPase_C_sf"/>
</dbReference>
<dbReference type="RefSeq" id="WP_305932755.1">
    <property type="nucleotide sequence ID" value="NZ_JAVAIM010000001.1"/>
</dbReference>
<name>A0ABT9HQN3_9SPHN</name>
<evidence type="ECO:0000313" key="2">
    <source>
        <dbReference type="Proteomes" id="UP001240639"/>
    </source>
</evidence>
<keyword evidence="1" id="KW-0547">Nucleotide-binding</keyword>